<dbReference type="Pfam" id="PF21862">
    <property type="entry name" value="CiaD"/>
    <property type="match status" value="1"/>
</dbReference>
<dbReference type="HOGENOM" id="CLU_153141_0_0_7"/>
<dbReference type="RefSeq" id="WP_013023249.1">
    <property type="nucleotide sequence ID" value="NC_013949.1"/>
</dbReference>
<organism evidence="2 3">
    <name type="scientific">Helicobacter mustelae (strain ATCC 43772 / CCUG 25715 / CIP 103759 / LMG 18044 / NCTC 12198 / R85-136P)</name>
    <name type="common">Campylobacter mustelae</name>
    <dbReference type="NCBI Taxonomy" id="679897"/>
    <lineage>
        <taxon>Bacteria</taxon>
        <taxon>Pseudomonadati</taxon>
        <taxon>Campylobacterota</taxon>
        <taxon>Epsilonproteobacteria</taxon>
        <taxon>Campylobacterales</taxon>
        <taxon>Helicobacteraceae</taxon>
        <taxon>Helicobacter</taxon>
    </lineage>
</organism>
<proteinExistence type="predicted"/>
<evidence type="ECO:0000313" key="2">
    <source>
        <dbReference type="EMBL" id="CBG40176.1"/>
    </source>
</evidence>
<feature type="domain" description="Campylobacter invasion antigen D C-terminal" evidence="1">
    <location>
        <begin position="61"/>
        <end position="111"/>
    </location>
</feature>
<dbReference type="KEGG" id="hms:HMU09190"/>
<dbReference type="eggNOG" id="ENOG5031SY5">
    <property type="taxonomic scope" value="Bacteria"/>
</dbReference>
<protein>
    <recommendedName>
        <fullName evidence="1">Campylobacter invasion antigen D C-terminal domain-containing protein</fullName>
    </recommendedName>
</protein>
<dbReference type="EMBL" id="FN555004">
    <property type="protein sequence ID" value="CBG40176.1"/>
    <property type="molecule type" value="Genomic_DNA"/>
</dbReference>
<evidence type="ECO:0000313" key="3">
    <source>
        <dbReference type="Proteomes" id="UP000001522"/>
    </source>
</evidence>
<accession>D3UI53</accession>
<dbReference type="InterPro" id="IPR054057">
    <property type="entry name" value="CiaD_C"/>
</dbReference>
<name>D3UI53_HELM1</name>
<dbReference type="AlphaFoldDB" id="D3UI53"/>
<gene>
    <name evidence="2" type="ordered locus">HMU09190</name>
</gene>
<dbReference type="Proteomes" id="UP000001522">
    <property type="component" value="Chromosome"/>
</dbReference>
<reference evidence="2 3" key="1">
    <citation type="journal article" date="2010" name="BMC Genomics">
        <title>Comparative genomics and proteomics of Helicobacter mustelae, an ulcerogenic and carcinogenic gastric pathogen.</title>
        <authorList>
            <person name="O'Toole P.W."/>
            <person name="Snelling W.J."/>
            <person name="Canchaya C."/>
            <person name="Forde B.M."/>
            <person name="Hardie K.R."/>
            <person name="Josenhans C."/>
            <person name="Graham R.L.J."/>
            <person name="McMullan G."/>
            <person name="Parkhill J."/>
            <person name="Belda E."/>
            <person name="Bentley S.D."/>
        </authorList>
    </citation>
    <scope>NUCLEOTIDE SEQUENCE [LARGE SCALE GENOMIC DNA]</scope>
    <source>
        <strain evidence="3">ATCC 43772 / LMG 18044 / NCTC 12198 / 12198</strain>
    </source>
</reference>
<sequence length="112" mass="13198">MELKDIILQTIDEYKNESPRAQDAYPVQESLDFKEDFKKEFKDERGESHEKASKNIEIRIDSRFLELLREKTLVLFEGLQSSQTKDIASKLDLVINYLEYQLSLIDETLQNP</sequence>
<keyword evidence="3" id="KW-1185">Reference proteome</keyword>
<evidence type="ECO:0000259" key="1">
    <source>
        <dbReference type="Pfam" id="PF21862"/>
    </source>
</evidence>
<dbReference type="STRING" id="679897.HMU09190"/>